<evidence type="ECO:0000313" key="12">
    <source>
        <dbReference type="Proteomes" id="UP000540989"/>
    </source>
</evidence>
<feature type="transmembrane region" description="Helical" evidence="9">
    <location>
        <begin position="392"/>
        <end position="410"/>
    </location>
</feature>
<keyword evidence="4 11" id="KW-0808">Transferase</keyword>
<dbReference type="PANTHER" id="PTHR38686:SF1">
    <property type="entry name" value="APOLIPOPROTEIN N-ACYLTRANSFERASE"/>
    <property type="match status" value="1"/>
</dbReference>
<evidence type="ECO:0000256" key="2">
    <source>
        <dbReference type="ARBA" id="ARBA00010065"/>
    </source>
</evidence>
<evidence type="ECO:0000256" key="7">
    <source>
        <dbReference type="ARBA" id="ARBA00023136"/>
    </source>
</evidence>
<organism evidence="11 12">
    <name type="scientific">Granulicella aggregans</name>
    <dbReference type="NCBI Taxonomy" id="474949"/>
    <lineage>
        <taxon>Bacteria</taxon>
        <taxon>Pseudomonadati</taxon>
        <taxon>Acidobacteriota</taxon>
        <taxon>Terriglobia</taxon>
        <taxon>Terriglobales</taxon>
        <taxon>Acidobacteriaceae</taxon>
        <taxon>Granulicella</taxon>
    </lineage>
</organism>
<dbReference type="GO" id="GO:0016410">
    <property type="term" value="F:N-acyltransferase activity"/>
    <property type="evidence" value="ECO:0007669"/>
    <property type="project" value="InterPro"/>
</dbReference>
<dbReference type="EC" id="2.3.1.-" evidence="11"/>
<keyword evidence="12" id="KW-1185">Reference proteome</keyword>
<gene>
    <name evidence="11" type="ORF">HDF16_005165</name>
</gene>
<evidence type="ECO:0000256" key="9">
    <source>
        <dbReference type="SAM" id="Phobius"/>
    </source>
</evidence>
<keyword evidence="5 9" id="KW-0812">Transmembrane</keyword>
<dbReference type="InterPro" id="IPR045378">
    <property type="entry name" value="LNT_N"/>
</dbReference>
<name>A0A7W7ZI83_9BACT</name>
<protein>
    <submittedName>
        <fullName evidence="11">Apolipoprotein N-acyltransferase</fullName>
        <ecNumber evidence="11">2.3.1.-</ecNumber>
    </submittedName>
</protein>
<keyword evidence="7 9" id="KW-0472">Membrane</keyword>
<dbReference type="Pfam" id="PF20154">
    <property type="entry name" value="LNT_N"/>
    <property type="match status" value="1"/>
</dbReference>
<dbReference type="AlphaFoldDB" id="A0A7W7ZI83"/>
<comment type="similarity">
    <text evidence="2">Belongs to the CN hydrolase family. Apolipoprotein N-acyltransferase subfamily.</text>
</comment>
<dbReference type="PROSITE" id="PS50263">
    <property type="entry name" value="CN_HYDROLASE"/>
    <property type="match status" value="1"/>
</dbReference>
<dbReference type="PANTHER" id="PTHR38686">
    <property type="entry name" value="APOLIPOPROTEIN N-ACYLTRANSFERASE"/>
    <property type="match status" value="1"/>
</dbReference>
<sequence length="423" mass="46230">MLLGSLNMLYYLHFVLQAPMSAWLIPFSIAPLLFAGGVLLFRGLVLCGAVISATIALPAFWTVCEFIASFAPANGTAGSLAYTQMRFLPMLQLASITGPWGITFLLLMFPSAISAALYLRGQERLQLMVLCPMLAMLSGALLFGVVRLAAPGSEQRITVGLLDTDRVVFADDTATMRKLAIGYREEAERLARQGAEIVLMPEKTGLLLDDDAKSFDAVLQPVSDRTGTTLVIGVLHRTKQQSFNEARIYTPDQPVTTYDKQHLLPPFESKLAPGSSLALLPKLSVPVGIAICKDMDFVHPALNYGRAGIKLLLDPAWDFDVDRTWHGHIAIMRGVEGGYAIAHTAKDGFLTVSDDRGRILGEVRTDNGSFASLIANVPLRHDQTIFDRYGTWFPWVAGVFLIAAMIRLLFGLRTIFLAPTSSQ</sequence>
<keyword evidence="8 11" id="KW-0012">Acyltransferase</keyword>
<feature type="transmembrane region" description="Helical" evidence="9">
    <location>
        <begin position="48"/>
        <end position="71"/>
    </location>
</feature>
<dbReference type="Proteomes" id="UP000540989">
    <property type="component" value="Unassembled WGS sequence"/>
</dbReference>
<evidence type="ECO:0000259" key="10">
    <source>
        <dbReference type="PROSITE" id="PS50263"/>
    </source>
</evidence>
<dbReference type="InterPro" id="IPR036526">
    <property type="entry name" value="C-N_Hydrolase_sf"/>
</dbReference>
<dbReference type="SUPFAM" id="SSF56317">
    <property type="entry name" value="Carbon-nitrogen hydrolase"/>
    <property type="match status" value="1"/>
</dbReference>
<evidence type="ECO:0000256" key="8">
    <source>
        <dbReference type="ARBA" id="ARBA00023315"/>
    </source>
</evidence>
<comment type="subcellular location">
    <subcellularLocation>
        <location evidence="1">Cell membrane</location>
        <topology evidence="1">Multi-pass membrane protein</topology>
    </subcellularLocation>
</comment>
<dbReference type="EMBL" id="JACHIP010000013">
    <property type="protein sequence ID" value="MBB5060429.1"/>
    <property type="molecule type" value="Genomic_DNA"/>
</dbReference>
<dbReference type="Pfam" id="PF00795">
    <property type="entry name" value="CN_hydrolase"/>
    <property type="match status" value="1"/>
</dbReference>
<proteinExistence type="inferred from homology"/>
<evidence type="ECO:0000256" key="4">
    <source>
        <dbReference type="ARBA" id="ARBA00022679"/>
    </source>
</evidence>
<accession>A0A7W7ZI83</accession>
<evidence type="ECO:0000256" key="6">
    <source>
        <dbReference type="ARBA" id="ARBA00022989"/>
    </source>
</evidence>
<keyword evidence="6 9" id="KW-1133">Transmembrane helix</keyword>
<evidence type="ECO:0000256" key="1">
    <source>
        <dbReference type="ARBA" id="ARBA00004651"/>
    </source>
</evidence>
<dbReference type="InterPro" id="IPR003010">
    <property type="entry name" value="C-N_Hydrolase"/>
</dbReference>
<feature type="domain" description="CN hydrolase" evidence="10">
    <location>
        <begin position="146"/>
        <end position="379"/>
    </location>
</feature>
<evidence type="ECO:0000313" key="11">
    <source>
        <dbReference type="EMBL" id="MBB5060429.1"/>
    </source>
</evidence>
<dbReference type="Gene3D" id="3.60.110.10">
    <property type="entry name" value="Carbon-nitrogen hydrolase"/>
    <property type="match status" value="1"/>
</dbReference>
<dbReference type="GO" id="GO:0042158">
    <property type="term" value="P:lipoprotein biosynthetic process"/>
    <property type="evidence" value="ECO:0007669"/>
    <property type="project" value="InterPro"/>
</dbReference>
<comment type="caution">
    <text evidence="11">The sequence shown here is derived from an EMBL/GenBank/DDBJ whole genome shotgun (WGS) entry which is preliminary data.</text>
</comment>
<evidence type="ECO:0000256" key="5">
    <source>
        <dbReference type="ARBA" id="ARBA00022692"/>
    </source>
</evidence>
<dbReference type="InterPro" id="IPR004563">
    <property type="entry name" value="Apolipo_AcylTrfase"/>
</dbReference>
<feature type="transmembrane region" description="Helical" evidence="9">
    <location>
        <begin position="91"/>
        <end position="118"/>
    </location>
</feature>
<reference evidence="11 12" key="1">
    <citation type="submission" date="2020-08" db="EMBL/GenBank/DDBJ databases">
        <title>Genomic Encyclopedia of Type Strains, Phase IV (KMG-V): Genome sequencing to study the core and pangenomes of soil and plant-associated prokaryotes.</title>
        <authorList>
            <person name="Whitman W."/>
        </authorList>
    </citation>
    <scope>NUCLEOTIDE SEQUENCE [LARGE SCALE GENOMIC DNA]</scope>
    <source>
        <strain evidence="11 12">M8UP14</strain>
    </source>
</reference>
<evidence type="ECO:0000256" key="3">
    <source>
        <dbReference type="ARBA" id="ARBA00022475"/>
    </source>
</evidence>
<dbReference type="GO" id="GO:0005886">
    <property type="term" value="C:plasma membrane"/>
    <property type="evidence" value="ECO:0007669"/>
    <property type="project" value="UniProtKB-SubCell"/>
</dbReference>
<feature type="transmembrane region" description="Helical" evidence="9">
    <location>
        <begin position="20"/>
        <end position="41"/>
    </location>
</feature>
<keyword evidence="11" id="KW-0449">Lipoprotein</keyword>
<feature type="transmembrane region" description="Helical" evidence="9">
    <location>
        <begin position="125"/>
        <end position="146"/>
    </location>
</feature>
<keyword evidence="3" id="KW-1003">Cell membrane</keyword>